<feature type="transmembrane region" description="Helical" evidence="1">
    <location>
        <begin position="68"/>
        <end position="88"/>
    </location>
</feature>
<name>A0A437PW43_9BACT</name>
<protein>
    <submittedName>
        <fullName evidence="2">DUF2721 domain-containing protein</fullName>
    </submittedName>
</protein>
<keyword evidence="1" id="KW-0812">Transmembrane</keyword>
<dbReference type="RefSeq" id="WP_127802038.1">
    <property type="nucleotide sequence ID" value="NZ_SACY01000001.1"/>
</dbReference>
<dbReference type="InterPro" id="IPR021279">
    <property type="entry name" value="DUF2721"/>
</dbReference>
<dbReference type="OrthoDB" id="9813525at2"/>
<proteinExistence type="predicted"/>
<accession>A0A437PW43</accession>
<feature type="transmembrane region" description="Helical" evidence="1">
    <location>
        <begin position="94"/>
        <end position="112"/>
    </location>
</feature>
<dbReference type="EMBL" id="SACY01000001">
    <property type="protein sequence ID" value="RVU26485.1"/>
    <property type="molecule type" value="Genomic_DNA"/>
</dbReference>
<evidence type="ECO:0000313" key="3">
    <source>
        <dbReference type="Proteomes" id="UP000282832"/>
    </source>
</evidence>
<keyword evidence="1" id="KW-1133">Transmembrane helix</keyword>
<evidence type="ECO:0000256" key="1">
    <source>
        <dbReference type="SAM" id="Phobius"/>
    </source>
</evidence>
<keyword evidence="3" id="KW-1185">Reference proteome</keyword>
<sequence length="135" mass="15493">MDELAISTPALLFSIISLLMIAFTNRFMSMASLIRDLHERFLKQPDKTILIQIKNLRKRISMIRNMQIIAITSLLVSILCMFFIFWGMDIIAKWLFVMGLIGLSISLIISAYEIMISTEALDAEISDMEEEIKKS</sequence>
<keyword evidence="1" id="KW-0472">Membrane</keyword>
<feature type="transmembrane region" description="Helical" evidence="1">
    <location>
        <begin position="6"/>
        <end position="25"/>
    </location>
</feature>
<gene>
    <name evidence="2" type="ORF">EOJ36_00365</name>
</gene>
<dbReference type="Proteomes" id="UP000282832">
    <property type="component" value="Unassembled WGS sequence"/>
</dbReference>
<reference evidence="2 3" key="1">
    <citation type="submission" date="2019-01" db="EMBL/GenBank/DDBJ databases">
        <authorList>
            <person name="Chen W.-M."/>
        </authorList>
    </citation>
    <scope>NUCLEOTIDE SEQUENCE [LARGE SCALE GENOMIC DNA]</scope>
    <source>
        <strain evidence="2 3">FSY-15</strain>
    </source>
</reference>
<dbReference type="Pfam" id="PF11026">
    <property type="entry name" value="DUF2721"/>
    <property type="match status" value="1"/>
</dbReference>
<dbReference type="AlphaFoldDB" id="A0A437PW43"/>
<organism evidence="2 3">
    <name type="scientific">Sandaracinomonas limnophila</name>
    <dbReference type="NCBI Taxonomy" id="1862386"/>
    <lineage>
        <taxon>Bacteria</taxon>
        <taxon>Pseudomonadati</taxon>
        <taxon>Bacteroidota</taxon>
        <taxon>Cytophagia</taxon>
        <taxon>Cytophagales</taxon>
        <taxon>Flectobacillaceae</taxon>
        <taxon>Sandaracinomonas</taxon>
    </lineage>
</organism>
<comment type="caution">
    <text evidence="2">The sequence shown here is derived from an EMBL/GenBank/DDBJ whole genome shotgun (WGS) entry which is preliminary data.</text>
</comment>
<evidence type="ECO:0000313" key="2">
    <source>
        <dbReference type="EMBL" id="RVU26485.1"/>
    </source>
</evidence>